<feature type="compositionally biased region" description="Low complexity" evidence="1">
    <location>
        <begin position="274"/>
        <end position="284"/>
    </location>
</feature>
<dbReference type="OrthoDB" id="2413468at2759"/>
<feature type="compositionally biased region" description="Basic and acidic residues" evidence="1">
    <location>
        <begin position="200"/>
        <end position="215"/>
    </location>
</feature>
<feature type="compositionally biased region" description="Low complexity" evidence="1">
    <location>
        <begin position="666"/>
        <end position="678"/>
    </location>
</feature>
<evidence type="ECO:0000313" key="3">
    <source>
        <dbReference type="Proteomes" id="UP000775547"/>
    </source>
</evidence>
<feature type="compositionally biased region" description="Basic and acidic residues" evidence="1">
    <location>
        <begin position="25"/>
        <end position="56"/>
    </location>
</feature>
<feature type="region of interest" description="Disordered" evidence="1">
    <location>
        <begin position="397"/>
        <end position="542"/>
    </location>
</feature>
<organism evidence="2 3">
    <name type="scientific">Asterophora parasitica</name>
    <dbReference type="NCBI Taxonomy" id="117018"/>
    <lineage>
        <taxon>Eukaryota</taxon>
        <taxon>Fungi</taxon>
        <taxon>Dikarya</taxon>
        <taxon>Basidiomycota</taxon>
        <taxon>Agaricomycotina</taxon>
        <taxon>Agaricomycetes</taxon>
        <taxon>Agaricomycetidae</taxon>
        <taxon>Agaricales</taxon>
        <taxon>Tricholomatineae</taxon>
        <taxon>Lyophyllaceae</taxon>
        <taxon>Asterophora</taxon>
    </lineage>
</organism>
<reference evidence="2" key="2">
    <citation type="submission" date="2021-10" db="EMBL/GenBank/DDBJ databases">
        <title>Phylogenomics reveals ancestral predisposition of the termite-cultivated fungus Termitomyces towards a domesticated lifestyle.</title>
        <authorList>
            <person name="Auxier B."/>
            <person name="Grum-Grzhimaylo A."/>
            <person name="Cardenas M.E."/>
            <person name="Lodge J.D."/>
            <person name="Laessoe T."/>
            <person name="Pedersen O."/>
            <person name="Smith M.E."/>
            <person name="Kuyper T.W."/>
            <person name="Franco-Molano E.A."/>
            <person name="Baroni T.J."/>
            <person name="Aanen D.K."/>
        </authorList>
    </citation>
    <scope>NUCLEOTIDE SEQUENCE</scope>
    <source>
        <strain evidence="2">AP01</strain>
        <tissue evidence="2">Mycelium</tissue>
    </source>
</reference>
<feature type="compositionally biased region" description="Low complexity" evidence="1">
    <location>
        <begin position="1"/>
        <end position="24"/>
    </location>
</feature>
<gene>
    <name evidence="2" type="ORF">DXG03_003520</name>
</gene>
<sequence>MSSKDSVYSSSRSYVSSSSANPRSTRSDHTRQSAEHSRRQQEPSRRDGERSKRDTDYLQYYQSSIADGRPEESDQESTWSSQLTRQTSGGSTSPSDYSDSQATNTSTTAALPVSSSQTTRRSKAPSDGGSDRRRLAILEMDPVDHSPPAKSRDGHSQGESIRSRRGVHSNLTGLALVAPPDAAPKSYSHLTPPTTAPATDDSHPTPRDSTRDDKGHHRSASEATSGKAIHAPSHNAQTSGTDRVHATSREAPAGPRILVEGNPHGDQRSRHSRSPSPSAVSDASHQAHGLLSPVQQYARPGMTRGDTLIVTPEIGEEKEIGARVAAPVVISLESAGTHSTAGPIPPPPRAMFNIDMNSPAPPRPPRLNSPLASRTRGDIEAVKQALQLPASVTAALASRLPKSNPNNYTESPETSTSRLEGSATDGEASTSTNNPEVRPVRSVHRREGAYAPSSSTSTAAHSDSGMESQTASRSDITPPERLHDDAKALEAKSASSSNHAARHDDNDVPSIIVERSMQPINEQELEDERQRSDNTTRPKIISQHPPAMFCAEITTRKTSLERCALYAQKINELYMYDSGLGEWTLETKMRANNNRPTVAFSSHTFTPQPRHTSRASMISEATFPRRPDASTATDLSVKTQDLVPATPPVLPYPSLANQRMYRTRTSSSIASVTPPSSVRTLAPSTPMSTKTGFFASLGRKASMSSTRKPGLNGLTPPPTSPARLVKSPPTAPRVINISAAPSVPGGPRAAPNHHRAVRSQTIMTTTNPFASNAAAAITERNELSRRPSLHDITMSTPEPPVIDIAADPEFVRQVDKLVHLLPDADRAVLAGYLRRAGQDILAIGQYLEDEKNGTIKSP</sequence>
<feature type="region of interest" description="Disordered" evidence="1">
    <location>
        <begin position="700"/>
        <end position="728"/>
    </location>
</feature>
<proteinExistence type="predicted"/>
<feature type="compositionally biased region" description="Low complexity" evidence="1">
    <location>
        <begin position="188"/>
        <end position="199"/>
    </location>
</feature>
<dbReference type="AlphaFoldDB" id="A0A9P7KF42"/>
<feature type="compositionally biased region" description="Low complexity" evidence="1">
    <location>
        <begin position="449"/>
        <end position="463"/>
    </location>
</feature>
<feature type="compositionally biased region" description="Polar residues" evidence="1">
    <location>
        <begin position="76"/>
        <end position="119"/>
    </location>
</feature>
<reference evidence="2" key="1">
    <citation type="submission" date="2020-07" db="EMBL/GenBank/DDBJ databases">
        <authorList>
            <person name="Nieuwenhuis M."/>
            <person name="Van De Peppel L.J.J."/>
        </authorList>
    </citation>
    <scope>NUCLEOTIDE SEQUENCE</scope>
    <source>
        <strain evidence="2">AP01</strain>
        <tissue evidence="2">Mycelium</tissue>
    </source>
</reference>
<comment type="caution">
    <text evidence="2">The sequence shown here is derived from an EMBL/GenBank/DDBJ whole genome shotgun (WGS) entry which is preliminary data.</text>
</comment>
<dbReference type="EMBL" id="JABCKV010000021">
    <property type="protein sequence ID" value="KAG5646470.1"/>
    <property type="molecule type" value="Genomic_DNA"/>
</dbReference>
<feature type="region of interest" description="Disordered" evidence="1">
    <location>
        <begin position="666"/>
        <end position="686"/>
    </location>
</feature>
<feature type="region of interest" description="Disordered" evidence="1">
    <location>
        <begin position="1"/>
        <end position="286"/>
    </location>
</feature>
<feature type="compositionally biased region" description="Polar residues" evidence="1">
    <location>
        <begin position="401"/>
        <end position="419"/>
    </location>
</feature>
<dbReference type="Proteomes" id="UP000775547">
    <property type="component" value="Unassembled WGS sequence"/>
</dbReference>
<evidence type="ECO:0000313" key="2">
    <source>
        <dbReference type="EMBL" id="KAG5646470.1"/>
    </source>
</evidence>
<feature type="compositionally biased region" description="Basic and acidic residues" evidence="1">
    <location>
        <begin position="478"/>
        <end position="490"/>
    </location>
</feature>
<feature type="compositionally biased region" description="Polar residues" evidence="1">
    <location>
        <begin position="465"/>
        <end position="475"/>
    </location>
</feature>
<keyword evidence="3" id="KW-1185">Reference proteome</keyword>
<name>A0A9P7KF42_9AGAR</name>
<protein>
    <submittedName>
        <fullName evidence="2">Uncharacterized protein</fullName>
    </submittedName>
</protein>
<accession>A0A9P7KF42</accession>
<evidence type="ECO:0000256" key="1">
    <source>
        <dbReference type="SAM" id="MobiDB-lite"/>
    </source>
</evidence>